<feature type="disulfide bond" evidence="5">
    <location>
        <begin position="503"/>
        <end position="515"/>
    </location>
</feature>
<dbReference type="GO" id="GO:0005615">
    <property type="term" value="C:extracellular space"/>
    <property type="evidence" value="ECO:0007669"/>
    <property type="project" value="InterPro"/>
</dbReference>
<dbReference type="GO" id="GO:0006826">
    <property type="term" value="P:iron ion transport"/>
    <property type="evidence" value="ECO:0007669"/>
    <property type="project" value="TreeGrafter"/>
</dbReference>
<keyword evidence="8" id="KW-1185">Reference proteome</keyword>
<dbReference type="SUPFAM" id="SSF53850">
    <property type="entry name" value="Periplasmic binding protein-like II"/>
    <property type="match status" value="2"/>
</dbReference>
<feature type="binding site" evidence="3">
    <location>
        <position position="122"/>
    </location>
    <ligand>
        <name>hydrogencarbonate</name>
        <dbReference type="ChEBI" id="CHEBI:17544"/>
        <label>1</label>
    </ligand>
</feature>
<feature type="disulfide bond" evidence="5">
    <location>
        <begin position="359"/>
        <end position="373"/>
    </location>
</feature>
<feature type="disulfide bond" evidence="5">
    <location>
        <begin position="168"/>
        <end position="185"/>
    </location>
</feature>
<comment type="caution">
    <text evidence="7">The sequence shown here is derived from an EMBL/GenBank/DDBJ whole genome shotgun (WGS) entry which is preliminary data.</text>
</comment>
<dbReference type="GO" id="GO:0046872">
    <property type="term" value="F:metal ion binding"/>
    <property type="evidence" value="ECO:0007669"/>
    <property type="project" value="UniProtKB-KW"/>
</dbReference>
<feature type="disulfide bond" evidence="5">
    <location>
        <begin position="349"/>
        <end position="382"/>
    </location>
</feature>
<dbReference type="PANTHER" id="PTHR11485:SF28">
    <property type="entry name" value="OVOTRANSFERRIN"/>
    <property type="match status" value="1"/>
</dbReference>
<evidence type="ECO:0000313" key="8">
    <source>
        <dbReference type="Proteomes" id="UP000603297"/>
    </source>
</evidence>
<dbReference type="Gene3D" id="3.40.190.10">
    <property type="entry name" value="Periplasmic binding protein-like II"/>
    <property type="match status" value="4"/>
</dbReference>
<feature type="disulfide bond" evidence="5">
    <location>
        <begin position="113"/>
        <end position="202"/>
    </location>
</feature>
<evidence type="ECO:0000256" key="3">
    <source>
        <dbReference type="PIRSR" id="PIRSR002549-2"/>
    </source>
</evidence>
<feature type="disulfide bond" evidence="5">
    <location>
        <begin position="461"/>
        <end position="559"/>
    </location>
</feature>
<dbReference type="PANTHER" id="PTHR11485">
    <property type="entry name" value="TRANSFERRIN"/>
    <property type="match status" value="1"/>
</dbReference>
<feature type="non-terminal residue" evidence="7">
    <location>
        <position position="716"/>
    </location>
</feature>
<protein>
    <submittedName>
        <fullName evidence="7">TRFE2 protein</fullName>
    </submittedName>
</protein>
<gene>
    <name evidence="7" type="primary">Tf2</name>
    <name evidence="7" type="ORF">PTEMEL_R02081</name>
</gene>
<feature type="binding site" evidence="4">
    <location>
        <position position="397"/>
    </location>
    <ligand>
        <name>Fe(3+)</name>
        <dbReference type="ChEBI" id="CHEBI:29034"/>
        <label>1</label>
    </ligand>
</feature>
<feature type="disulfide bond" evidence="5">
    <location>
        <begin position="605"/>
        <end position="619"/>
    </location>
</feature>
<dbReference type="OrthoDB" id="5914301at2759"/>
<dbReference type="InterPro" id="IPR016357">
    <property type="entry name" value="Transferrin"/>
</dbReference>
<evidence type="ECO:0000256" key="1">
    <source>
        <dbReference type="ARBA" id="ARBA00022737"/>
    </source>
</evidence>
<dbReference type="GO" id="GO:0055037">
    <property type="term" value="C:recycling endosome"/>
    <property type="evidence" value="ECO:0007669"/>
    <property type="project" value="TreeGrafter"/>
</dbReference>
<proteinExistence type="predicted"/>
<keyword evidence="1" id="KW-0677">Repeat</keyword>
<dbReference type="PROSITE" id="PS51408">
    <property type="entry name" value="TRANSFERRIN_LIKE_4"/>
    <property type="match status" value="2"/>
</dbReference>
<dbReference type="SMART" id="SM00094">
    <property type="entry name" value="TR_FER"/>
    <property type="match status" value="2"/>
</dbReference>
<feature type="binding site" evidence="4">
    <location>
        <position position="64"/>
    </location>
    <ligand>
        <name>Fe(3+)</name>
        <dbReference type="ChEBI" id="CHEBI:29034"/>
        <label>1</label>
    </ligand>
</feature>
<feature type="disulfide bond" evidence="5">
    <location>
        <begin position="512"/>
        <end position="530"/>
    </location>
</feature>
<evidence type="ECO:0000256" key="4">
    <source>
        <dbReference type="PIRSR" id="PIRSR002549-3"/>
    </source>
</evidence>
<evidence type="ECO:0000313" key="7">
    <source>
        <dbReference type="EMBL" id="NXY09641.1"/>
    </source>
</evidence>
<dbReference type="GO" id="GO:0005769">
    <property type="term" value="C:early endosome"/>
    <property type="evidence" value="ECO:0007669"/>
    <property type="project" value="TreeGrafter"/>
</dbReference>
<feature type="disulfide bond" evidence="5">
    <location>
        <begin position="156"/>
        <end position="171"/>
    </location>
</feature>
<dbReference type="InterPro" id="IPR001156">
    <property type="entry name" value="Transferrin-like_dom"/>
</dbReference>
<name>A0A852NCZ7_9PASS</name>
<feature type="binding site" evidence="3">
    <location>
        <position position="470"/>
    </location>
    <ligand>
        <name>hydrogencarbonate</name>
        <dbReference type="ChEBI" id="CHEBI:17544"/>
        <label>1</label>
    </ligand>
</feature>
<dbReference type="AlphaFoldDB" id="A0A852NCZ7"/>
<feature type="domain" description="Transferrin-like" evidence="6">
    <location>
        <begin position="3"/>
        <end position="330"/>
    </location>
</feature>
<evidence type="ECO:0000256" key="2">
    <source>
        <dbReference type="ARBA" id="ARBA00023157"/>
    </source>
</evidence>
<dbReference type="Proteomes" id="UP000603297">
    <property type="component" value="Unassembled WGS sequence"/>
</dbReference>
<dbReference type="PIRSF" id="PIRSF002549">
    <property type="entry name" value="Transferrin"/>
    <property type="match status" value="1"/>
</dbReference>
<reference evidence="7" key="1">
    <citation type="submission" date="2020-02" db="EMBL/GenBank/DDBJ databases">
        <title>Bird 10,000 Genomes (B10K) Project - Family phase.</title>
        <authorList>
            <person name="Zhang G."/>
        </authorList>
    </citation>
    <scope>NUCLEOTIDE SEQUENCE</scope>
    <source>
        <strain evidence="7">B10K-IZ-033-77</strain>
    </source>
</reference>
<feature type="disulfide bond" evidence="5">
    <location>
        <begin position="233"/>
        <end position="247"/>
    </location>
</feature>
<accession>A0A852NCZ7</accession>
<organism evidence="7 8">
    <name type="scientific">Pteruthius melanotis</name>
    <dbReference type="NCBI Taxonomy" id="357074"/>
    <lineage>
        <taxon>Eukaryota</taxon>
        <taxon>Metazoa</taxon>
        <taxon>Chordata</taxon>
        <taxon>Craniata</taxon>
        <taxon>Vertebrata</taxon>
        <taxon>Euteleostomi</taxon>
        <taxon>Archelosauria</taxon>
        <taxon>Archosauria</taxon>
        <taxon>Dinosauria</taxon>
        <taxon>Saurischia</taxon>
        <taxon>Theropoda</taxon>
        <taxon>Coelurosauria</taxon>
        <taxon>Aves</taxon>
        <taxon>Neognathae</taxon>
        <taxon>Neoaves</taxon>
        <taxon>Telluraves</taxon>
        <taxon>Australaves</taxon>
        <taxon>Passeriformes</taxon>
        <taxon>Sylvioidea</taxon>
        <taxon>Timaliidae</taxon>
        <taxon>Pteruthius</taxon>
    </lineage>
</organism>
<evidence type="ECO:0000256" key="5">
    <source>
        <dbReference type="PIRSR" id="PIRSR002549-4"/>
    </source>
</evidence>
<sequence length="716" mass="78783">KKFRWCTLSDLEQRKCAELSKALMAVLPLTAASSFTRISCIRGHNTYDCIDKIRANKADAASLDAGDVYSAVKLYGLAVVAKEIYDQGNCVFAVAIAKRGTLDIQRLRGVRSCHNGARWTSGWNIPLGFLLARNYLSWDEAQPLSQAISEYFNASCIPGVGVAAPRLCALCQGQKSYVRDRNHFCETSSNEPFYDSEGAFRCLKDEVADVAFLDHLRIMSATESEQQEYELLCPDGSTAELTEYSTCNLGKGPGRGIVTRNNFQKITNGFLNMIQHLFGRKGKERARFELFSSAPFGGKNLLFRDATQHLQLLENHLEIAYVLGLDYVSLLKGLGHEGSSLDNSIVRWCCISDAELRKCEEWALSIKSDPLVCVQATSMTKCIEMIKSSEADAVTLDATHVYIAGSCGLVPVAAECYGEFSCDLIKKRGNQKRLPPIYAVALAKKSAKQIHIHNLRGRRSCHSHLYSPGGWLLLSRHTVGAQQNDTENCDIGSAYQNYFWKGCMPGADGNLCKVCIGDGEVEGARVSSRCAAGHNERFYGNMGALSAVFDHLFFSCTRCLVGNPSGRSFGDVAFLEHSNLLQNIEDLGSSGWAKGYTALDFELLCPDGTRAAVTEWAGCNLGPIPPSTVMTRPVTVTKISDFLLKSQESLGSKLDSEFQLFQSWKYGESDLLFKDTTQYLVHASHLSYQDILGESFVQLAASVFNCTPAGKVKFLI</sequence>
<keyword evidence="4" id="KW-0479">Metal-binding</keyword>
<keyword evidence="2 5" id="KW-1015">Disulfide bond</keyword>
<dbReference type="EMBL" id="WEIY01000612">
    <property type="protein sequence ID" value="NXY09641.1"/>
    <property type="molecule type" value="Genomic_DNA"/>
</dbReference>
<dbReference type="PRINTS" id="PR00422">
    <property type="entry name" value="TRANSFERRIN"/>
</dbReference>
<keyword evidence="4" id="KW-0408">Iron</keyword>
<dbReference type="Pfam" id="PF00405">
    <property type="entry name" value="Transferrin"/>
    <property type="match status" value="2"/>
</dbReference>
<feature type="disulfide bond" evidence="5">
    <location>
        <begin position="16"/>
        <end position="40"/>
    </location>
</feature>
<feature type="non-terminal residue" evidence="7">
    <location>
        <position position="1"/>
    </location>
</feature>
<feature type="domain" description="Transferrin-like" evidence="6">
    <location>
        <begin position="346"/>
        <end position="705"/>
    </location>
</feature>
<feature type="disulfide bond" evidence="5">
    <location>
        <begin position="6"/>
        <end position="49"/>
    </location>
</feature>
<evidence type="ECO:0000259" key="6">
    <source>
        <dbReference type="PROSITE" id="PS51408"/>
    </source>
</evidence>
<feature type="disulfide bond" evidence="5">
    <location>
        <begin position="489"/>
        <end position="706"/>
    </location>
</feature>
<dbReference type="GO" id="GO:0005886">
    <property type="term" value="C:plasma membrane"/>
    <property type="evidence" value="ECO:0007669"/>
    <property type="project" value="TreeGrafter"/>
</dbReference>